<protein>
    <recommendedName>
        <fullName evidence="3">beta-N-acetylhexosaminidase</fullName>
        <ecNumber evidence="3">3.2.1.52</ecNumber>
    </recommendedName>
</protein>
<sequence>VTRAPALLLVAAALTVTAACSTPPTAQGPTGASTDGAGAGPGRSSTPTATGATRRGDVPSFDVTGLPRRAASSSGSATTAPGAPAAPAPAPTAGGSRHTAQASCAAGIVDGLTPEQRVGQLVMVGVTRGREDDARRVIAGQAIGNAFFIGGWRDRGQVAEVSRRLQAAADRAGHELDLLVAADQEGGQVQQLKGSGFRRLPSAVEQAALPPDDLRALATDAGRELRAAGVNLNLAPVADTVSPELGRANAPIGGLSRQYATEPGAVSPPVAAVIAGLHAAGVGATLKHFPGLGRVRANTDHSATGIDDTQTTADDGYLQPFADGIAAGADVVMMSTARYRRIDPTTQAAFSRPVVTGVLRERLGYDGVVATDDLGGAEAIQHIPTGERAVRFVRAGGDVAVTGIALDGRVMSRALLAESRRDPAFAALVHRAAERVVELKVQRGLARCE</sequence>
<keyword evidence="7" id="KW-0732">Signal</keyword>
<gene>
    <name evidence="9" type="ORF">MHL29_10375</name>
</gene>
<evidence type="ECO:0000256" key="5">
    <source>
        <dbReference type="ARBA" id="ARBA00023295"/>
    </source>
</evidence>
<keyword evidence="10" id="KW-1185">Reference proteome</keyword>
<dbReference type="InterPro" id="IPR017853">
    <property type="entry name" value="GH"/>
</dbReference>
<feature type="non-terminal residue" evidence="9">
    <location>
        <position position="1"/>
    </location>
</feature>
<evidence type="ECO:0000256" key="4">
    <source>
        <dbReference type="ARBA" id="ARBA00022801"/>
    </source>
</evidence>
<proteinExistence type="inferred from homology"/>
<evidence type="ECO:0000259" key="8">
    <source>
        <dbReference type="Pfam" id="PF00933"/>
    </source>
</evidence>
<keyword evidence="4" id="KW-0378">Hydrolase</keyword>
<evidence type="ECO:0000256" key="6">
    <source>
        <dbReference type="SAM" id="MobiDB-lite"/>
    </source>
</evidence>
<evidence type="ECO:0000256" key="7">
    <source>
        <dbReference type="SAM" id="SignalP"/>
    </source>
</evidence>
<dbReference type="InterPro" id="IPR050226">
    <property type="entry name" value="NagZ_Beta-hexosaminidase"/>
</dbReference>
<feature type="compositionally biased region" description="Low complexity" evidence="6">
    <location>
        <begin position="70"/>
        <end position="83"/>
    </location>
</feature>
<dbReference type="EC" id="3.2.1.52" evidence="3"/>
<evidence type="ECO:0000256" key="2">
    <source>
        <dbReference type="ARBA" id="ARBA00005336"/>
    </source>
</evidence>
<dbReference type="Gene3D" id="3.20.20.300">
    <property type="entry name" value="Glycoside hydrolase, family 3, N-terminal domain"/>
    <property type="match status" value="1"/>
</dbReference>
<keyword evidence="5" id="KW-0326">Glycosidase</keyword>
<evidence type="ECO:0000313" key="9">
    <source>
        <dbReference type="EMBL" id="MCG7322289.1"/>
    </source>
</evidence>
<comment type="caution">
    <text evidence="9">The sequence shown here is derived from an EMBL/GenBank/DDBJ whole genome shotgun (WGS) entry which is preliminary data.</text>
</comment>
<organism evidence="9 10">
    <name type="scientific">Arsenicicoccus bolidensis</name>
    <dbReference type="NCBI Taxonomy" id="229480"/>
    <lineage>
        <taxon>Bacteria</taxon>
        <taxon>Bacillati</taxon>
        <taxon>Actinomycetota</taxon>
        <taxon>Actinomycetes</taxon>
        <taxon>Micrococcales</taxon>
        <taxon>Intrasporangiaceae</taxon>
        <taxon>Arsenicicoccus</taxon>
    </lineage>
</organism>
<comment type="catalytic activity">
    <reaction evidence="1">
        <text>Hydrolysis of terminal non-reducing N-acetyl-D-hexosamine residues in N-acetyl-beta-D-hexosaminides.</text>
        <dbReference type="EC" id="3.2.1.52"/>
    </reaction>
</comment>
<dbReference type="EMBL" id="JAKRCV010000030">
    <property type="protein sequence ID" value="MCG7322289.1"/>
    <property type="molecule type" value="Genomic_DNA"/>
</dbReference>
<dbReference type="PANTHER" id="PTHR30480:SF13">
    <property type="entry name" value="BETA-HEXOSAMINIDASE"/>
    <property type="match status" value="1"/>
</dbReference>
<reference evidence="9 10" key="1">
    <citation type="submission" date="2022-02" db="EMBL/GenBank/DDBJ databases">
        <title>Uncovering new skin microbiome diversity through culturing and metagenomics.</title>
        <authorList>
            <person name="Conlan S."/>
            <person name="Deming C."/>
            <person name="Nisc Comparative Sequencing Program N."/>
            <person name="Segre J.A."/>
        </authorList>
    </citation>
    <scope>NUCLEOTIDE SEQUENCE [LARGE SCALE GENOMIC DNA]</scope>
    <source>
        <strain evidence="9 10">ACRQZ</strain>
    </source>
</reference>
<name>A0ABS9Q338_9MICO</name>
<feature type="chain" id="PRO_5047410259" description="beta-N-acetylhexosaminidase" evidence="7">
    <location>
        <begin position="19"/>
        <end position="449"/>
    </location>
</feature>
<dbReference type="PANTHER" id="PTHR30480">
    <property type="entry name" value="BETA-HEXOSAMINIDASE-RELATED"/>
    <property type="match status" value="1"/>
</dbReference>
<feature type="domain" description="Glycoside hydrolase family 3 N-terminal" evidence="8">
    <location>
        <begin position="115"/>
        <end position="401"/>
    </location>
</feature>
<feature type="signal peptide" evidence="7">
    <location>
        <begin position="1"/>
        <end position="18"/>
    </location>
</feature>
<feature type="region of interest" description="Disordered" evidence="6">
    <location>
        <begin position="21"/>
        <end position="99"/>
    </location>
</feature>
<dbReference type="Proteomes" id="UP001521931">
    <property type="component" value="Unassembled WGS sequence"/>
</dbReference>
<dbReference type="InterPro" id="IPR001764">
    <property type="entry name" value="Glyco_hydro_3_N"/>
</dbReference>
<accession>A0ABS9Q338</accession>
<evidence type="ECO:0000256" key="3">
    <source>
        <dbReference type="ARBA" id="ARBA00012663"/>
    </source>
</evidence>
<dbReference type="InterPro" id="IPR036962">
    <property type="entry name" value="Glyco_hydro_3_N_sf"/>
</dbReference>
<dbReference type="SUPFAM" id="SSF51445">
    <property type="entry name" value="(Trans)glycosidases"/>
    <property type="match status" value="1"/>
</dbReference>
<comment type="similarity">
    <text evidence="2">Belongs to the glycosyl hydrolase 3 family.</text>
</comment>
<dbReference type="RefSeq" id="WP_239264438.1">
    <property type="nucleotide sequence ID" value="NZ_JAKRCV010000030.1"/>
</dbReference>
<dbReference type="Pfam" id="PF00933">
    <property type="entry name" value="Glyco_hydro_3"/>
    <property type="match status" value="1"/>
</dbReference>
<evidence type="ECO:0000256" key="1">
    <source>
        <dbReference type="ARBA" id="ARBA00001231"/>
    </source>
</evidence>
<evidence type="ECO:0000313" key="10">
    <source>
        <dbReference type="Proteomes" id="UP001521931"/>
    </source>
</evidence>
<feature type="compositionally biased region" description="Polar residues" evidence="6">
    <location>
        <begin position="21"/>
        <end position="33"/>
    </location>
</feature>